<keyword evidence="2" id="KW-0805">Transcription regulation</keyword>
<proteinExistence type="inferred from homology"/>
<evidence type="ECO:0000256" key="1">
    <source>
        <dbReference type="ARBA" id="ARBA00010466"/>
    </source>
</evidence>
<dbReference type="InterPro" id="IPR036388">
    <property type="entry name" value="WH-like_DNA-bd_sf"/>
</dbReference>
<dbReference type="STRING" id="471853.Bcav_0573"/>
<dbReference type="Pfam" id="PF04198">
    <property type="entry name" value="Sugar-bind"/>
    <property type="match status" value="1"/>
</dbReference>
<dbReference type="InterPro" id="IPR007324">
    <property type="entry name" value="Sugar-bd_dom_put"/>
</dbReference>
<dbReference type="Gene3D" id="3.40.50.1360">
    <property type="match status" value="1"/>
</dbReference>
<dbReference type="eggNOG" id="COG2390">
    <property type="taxonomic scope" value="Bacteria"/>
</dbReference>
<sequence>MVDASGSHARERALMAHVARRYYHGGRSKSEIADELFLSRFKVARLLDAARRTGVVQITIDVPGDVNDNLSRELEEAYQLRRAVVIDDGAEDQLLARLGEAAVVLLSEVVREGELVGITSARTMLAIHELPQVPLPLCTFVQITGELPRTDASNVISLIRILTRRTGGSAQVFFAPMVASSEDAWRSYMAQPEVRAAFARFRELSVLITGVGAWAPGRSIIYDHLPDVRDDATRAGAVAEALGIPIDAHGRTVHGPARRRIVAPDVETLMGTRERIAVVFDPARADAVRVAARNGVINSIVTQRSNAEALLA</sequence>
<evidence type="ECO:0000256" key="2">
    <source>
        <dbReference type="ARBA" id="ARBA00023015"/>
    </source>
</evidence>
<dbReference type="EMBL" id="CP001618">
    <property type="protein sequence ID" value="ACQ78836.1"/>
    <property type="molecule type" value="Genomic_DNA"/>
</dbReference>
<evidence type="ECO:0000313" key="6">
    <source>
        <dbReference type="EMBL" id="ACQ78836.1"/>
    </source>
</evidence>
<organism evidence="6 7">
    <name type="scientific">Beutenbergia cavernae (strain ATCC BAA-8 / DSM 12333 / CCUG 43141 / JCM 11478 / NBRC 16432 / NCIMB 13614 / HKI 0122)</name>
    <dbReference type="NCBI Taxonomy" id="471853"/>
    <lineage>
        <taxon>Bacteria</taxon>
        <taxon>Bacillati</taxon>
        <taxon>Actinomycetota</taxon>
        <taxon>Actinomycetes</taxon>
        <taxon>Micrococcales</taxon>
        <taxon>Beutenbergiaceae</taxon>
        <taxon>Beutenbergia</taxon>
    </lineage>
</organism>
<gene>
    <name evidence="6" type="ordered locus">Bcav_0573</name>
</gene>
<reference evidence="6 7" key="1">
    <citation type="journal article" date="2009" name="Stand. Genomic Sci.">
        <title>Complete genome sequence of Beutenbergia cavernae type strain (HKI 0122).</title>
        <authorList>
            <person name="Land M."/>
            <person name="Pukall R."/>
            <person name="Abt B."/>
            <person name="Goker M."/>
            <person name="Rohde M."/>
            <person name="Glavina Del Rio T."/>
            <person name="Tice H."/>
            <person name="Copeland A."/>
            <person name="Cheng J.F."/>
            <person name="Lucas S."/>
            <person name="Chen F."/>
            <person name="Nolan M."/>
            <person name="Bruce D."/>
            <person name="Goodwin L."/>
            <person name="Pitluck S."/>
            <person name="Ivanova N."/>
            <person name="Mavromatis K."/>
            <person name="Ovchinnikova G."/>
            <person name="Pati A."/>
            <person name="Chen A."/>
            <person name="Palaniappan K."/>
            <person name="Hauser L."/>
            <person name="Chang Y.J."/>
            <person name="Jefferies C.C."/>
            <person name="Saunders E."/>
            <person name="Brettin T."/>
            <person name="Detter J.C."/>
            <person name="Han C."/>
            <person name="Chain P."/>
            <person name="Bristow J."/>
            <person name="Eisen J.A."/>
            <person name="Markowitz V."/>
            <person name="Hugenholtz P."/>
            <person name="Kyrpides N.C."/>
            <person name="Klenk H.P."/>
            <person name="Lapidus A."/>
        </authorList>
    </citation>
    <scope>NUCLEOTIDE SEQUENCE [LARGE SCALE GENOMIC DNA]</scope>
    <source>
        <strain evidence="7">ATCC BAA-8 / DSM 12333 / NBRC 16432</strain>
    </source>
</reference>
<evidence type="ECO:0000259" key="5">
    <source>
        <dbReference type="Pfam" id="PF04198"/>
    </source>
</evidence>
<dbReference type="PANTHER" id="PTHR34294:SF1">
    <property type="entry name" value="TRANSCRIPTIONAL REGULATOR LSRR"/>
    <property type="match status" value="1"/>
</dbReference>
<dbReference type="InterPro" id="IPR037171">
    <property type="entry name" value="NagB/RpiA_transferase-like"/>
</dbReference>
<keyword evidence="7" id="KW-1185">Reference proteome</keyword>
<evidence type="ECO:0000313" key="7">
    <source>
        <dbReference type="Proteomes" id="UP000007962"/>
    </source>
</evidence>
<evidence type="ECO:0000256" key="4">
    <source>
        <dbReference type="ARBA" id="ARBA00023163"/>
    </source>
</evidence>
<dbReference type="HOGENOM" id="CLU_054506_1_0_11"/>
<dbReference type="Gene3D" id="1.10.10.10">
    <property type="entry name" value="Winged helix-like DNA-binding domain superfamily/Winged helix DNA-binding domain"/>
    <property type="match status" value="1"/>
</dbReference>
<keyword evidence="3" id="KW-0238">DNA-binding</keyword>
<dbReference type="SUPFAM" id="SSF100950">
    <property type="entry name" value="NagB/RpiA/CoA transferase-like"/>
    <property type="match status" value="1"/>
</dbReference>
<name>C5BXU2_BEUC1</name>
<evidence type="ECO:0000256" key="3">
    <source>
        <dbReference type="ARBA" id="ARBA00023125"/>
    </source>
</evidence>
<protein>
    <submittedName>
        <fullName evidence="6">Transcriptional regulator, DeoR family</fullName>
    </submittedName>
</protein>
<dbReference type="InterPro" id="IPR051054">
    <property type="entry name" value="SorC_transcr_regulators"/>
</dbReference>
<dbReference type="GO" id="GO:0030246">
    <property type="term" value="F:carbohydrate binding"/>
    <property type="evidence" value="ECO:0007669"/>
    <property type="project" value="InterPro"/>
</dbReference>
<dbReference type="Proteomes" id="UP000007962">
    <property type="component" value="Chromosome"/>
</dbReference>
<comment type="similarity">
    <text evidence="1">Belongs to the SorC transcriptional regulatory family.</text>
</comment>
<dbReference type="GO" id="GO:0003677">
    <property type="term" value="F:DNA binding"/>
    <property type="evidence" value="ECO:0007669"/>
    <property type="project" value="UniProtKB-KW"/>
</dbReference>
<dbReference type="PANTHER" id="PTHR34294">
    <property type="entry name" value="TRANSCRIPTIONAL REGULATOR-RELATED"/>
    <property type="match status" value="1"/>
</dbReference>
<keyword evidence="4" id="KW-0804">Transcription</keyword>
<feature type="domain" description="Sugar-binding" evidence="5">
    <location>
        <begin position="69"/>
        <end position="312"/>
    </location>
</feature>
<dbReference type="KEGG" id="bcv:Bcav_0573"/>
<dbReference type="AlphaFoldDB" id="C5BXU2"/>
<accession>C5BXU2</accession>